<name>A0ABV1AG87_9FIRM</name>
<feature type="transmembrane region" description="Helical" evidence="1">
    <location>
        <begin position="150"/>
        <end position="172"/>
    </location>
</feature>
<dbReference type="Pfam" id="PF04854">
    <property type="entry name" value="DUF624"/>
    <property type="match status" value="1"/>
</dbReference>
<feature type="transmembrane region" description="Helical" evidence="1">
    <location>
        <begin position="22"/>
        <end position="50"/>
    </location>
</feature>
<feature type="transmembrane region" description="Helical" evidence="1">
    <location>
        <begin position="103"/>
        <end position="129"/>
    </location>
</feature>
<organism evidence="2 3">
    <name type="scientific">Blautia intestinihominis</name>
    <dbReference type="NCBI Taxonomy" id="3133152"/>
    <lineage>
        <taxon>Bacteria</taxon>
        <taxon>Bacillati</taxon>
        <taxon>Bacillota</taxon>
        <taxon>Clostridia</taxon>
        <taxon>Lachnospirales</taxon>
        <taxon>Lachnospiraceae</taxon>
        <taxon>Blautia</taxon>
    </lineage>
</organism>
<keyword evidence="3" id="KW-1185">Reference proteome</keyword>
<evidence type="ECO:0000256" key="1">
    <source>
        <dbReference type="SAM" id="Phobius"/>
    </source>
</evidence>
<accession>A0ABV1AG87</accession>
<gene>
    <name evidence="2" type="ORF">WMO75_02245</name>
</gene>
<evidence type="ECO:0000313" key="3">
    <source>
        <dbReference type="Proteomes" id="UP001446032"/>
    </source>
</evidence>
<proteinExistence type="predicted"/>
<sequence>MDRFFSMDNKFFTFMGKVADLFILNILCLICCIPIVTAGASITAMFYVTMKMVKNEESYIIKSFFKSFKQNFKQATVINLIMLVLAVILYVDMSIVKQMGQPLGQIMNIIFLAFSVLYVMVFLYIYPVLAKFYNSTRNTFINAVLMSVRHLPYTVLMAVICACPVLLVSFAPTFKVQATIILICLVIGGAVVAYCNSFFLVKIFENYIPEGAEDGGKAE</sequence>
<keyword evidence="1" id="KW-1133">Transmembrane helix</keyword>
<keyword evidence="1" id="KW-0812">Transmembrane</keyword>
<reference evidence="2 3" key="1">
    <citation type="submission" date="2024-03" db="EMBL/GenBank/DDBJ databases">
        <title>Human intestinal bacterial collection.</title>
        <authorList>
            <person name="Pauvert C."/>
            <person name="Hitch T.C.A."/>
            <person name="Clavel T."/>
        </authorList>
    </citation>
    <scope>NUCLEOTIDE SEQUENCE [LARGE SCALE GENOMIC DNA]</scope>
    <source>
        <strain evidence="2 3">CLA-AA-H95</strain>
    </source>
</reference>
<keyword evidence="1" id="KW-0472">Membrane</keyword>
<comment type="caution">
    <text evidence="2">The sequence shown here is derived from an EMBL/GenBank/DDBJ whole genome shotgun (WGS) entry which is preliminary data.</text>
</comment>
<feature type="transmembrane region" description="Helical" evidence="1">
    <location>
        <begin position="178"/>
        <end position="201"/>
    </location>
</feature>
<dbReference type="EMBL" id="JBBMEI010000003">
    <property type="protein sequence ID" value="MEQ2357174.1"/>
    <property type="molecule type" value="Genomic_DNA"/>
</dbReference>
<dbReference type="InterPro" id="IPR006938">
    <property type="entry name" value="DUF624"/>
</dbReference>
<feature type="transmembrane region" description="Helical" evidence="1">
    <location>
        <begin position="71"/>
        <end position="91"/>
    </location>
</feature>
<evidence type="ECO:0000313" key="2">
    <source>
        <dbReference type="EMBL" id="MEQ2357174.1"/>
    </source>
</evidence>
<protein>
    <submittedName>
        <fullName evidence="2">DUF624 domain-containing protein</fullName>
    </submittedName>
</protein>
<dbReference type="Proteomes" id="UP001446032">
    <property type="component" value="Unassembled WGS sequence"/>
</dbReference>
<dbReference type="RefSeq" id="WP_227222199.1">
    <property type="nucleotide sequence ID" value="NZ_JBBMEI010000003.1"/>
</dbReference>